<dbReference type="EMBL" id="JACWMS010000002">
    <property type="protein sequence ID" value="MBD1319878.1"/>
    <property type="molecule type" value="Genomic_DNA"/>
</dbReference>
<gene>
    <name evidence="3" type="ORF">IDF66_09790</name>
</gene>
<dbReference type="CDD" id="cd03392">
    <property type="entry name" value="PAP2_like_2"/>
    <property type="match status" value="1"/>
</dbReference>
<dbReference type="PANTHER" id="PTHR14969">
    <property type="entry name" value="SPHINGOSINE-1-PHOSPHATE PHOSPHOHYDROLASE"/>
    <property type="match status" value="1"/>
</dbReference>
<dbReference type="InterPro" id="IPR000326">
    <property type="entry name" value="PAP2/HPO"/>
</dbReference>
<comment type="caution">
    <text evidence="3">The sequence shown here is derived from an EMBL/GenBank/DDBJ whole genome shotgun (WGS) entry which is preliminary data.</text>
</comment>
<protein>
    <submittedName>
        <fullName evidence="3">Phosphatase PAP2 family protein</fullName>
    </submittedName>
</protein>
<dbReference type="RefSeq" id="WP_190266698.1">
    <property type="nucleotide sequence ID" value="NZ_BAABAD010000004.1"/>
</dbReference>
<evidence type="ECO:0000313" key="4">
    <source>
        <dbReference type="Proteomes" id="UP000602395"/>
    </source>
</evidence>
<reference evidence="3 4" key="1">
    <citation type="submission" date="2020-09" db="EMBL/GenBank/DDBJ databases">
        <title>Novel species in genus Gordonia.</title>
        <authorList>
            <person name="Zhang G."/>
        </authorList>
    </citation>
    <scope>NUCLEOTIDE SEQUENCE [LARGE SCALE GENOMIC DNA]</scope>
    <source>
        <strain evidence="3 4">ON-33</strain>
    </source>
</reference>
<sequence>MPPNQLRTITGLVLLAAVCVFGIGMMLDGMPMWIDDLVANSTLAHRGSGLTSVVREVTLMFSPLAVTIWTVCAAAFFVVRDRTLRRAFPLVASVAVAGVIGELVKIVVHRHRPPIAYQLGTVETTYSYPSGHLTGTTTFVFAVALIATTQSSRIVRIAALSGAALITLVAACTRIYLGVHWVTDVVAGVCVGVAVALVVPIWAEKLLRIVAAHSPDRLGRHIFPAVPQ</sequence>
<dbReference type="InterPro" id="IPR036938">
    <property type="entry name" value="PAP2/HPO_sf"/>
</dbReference>
<name>A0ABR7WAU4_9ACTN</name>
<evidence type="ECO:0000259" key="2">
    <source>
        <dbReference type="SMART" id="SM00014"/>
    </source>
</evidence>
<feature type="transmembrane region" description="Helical" evidence="1">
    <location>
        <begin position="154"/>
        <end position="179"/>
    </location>
</feature>
<feature type="transmembrane region" description="Helical" evidence="1">
    <location>
        <begin position="90"/>
        <end position="108"/>
    </location>
</feature>
<evidence type="ECO:0000313" key="3">
    <source>
        <dbReference type="EMBL" id="MBD1319878.1"/>
    </source>
</evidence>
<keyword evidence="1" id="KW-0472">Membrane</keyword>
<dbReference type="PANTHER" id="PTHR14969:SF13">
    <property type="entry name" value="AT30094P"/>
    <property type="match status" value="1"/>
</dbReference>
<dbReference type="SUPFAM" id="SSF48317">
    <property type="entry name" value="Acid phosphatase/Vanadium-dependent haloperoxidase"/>
    <property type="match status" value="1"/>
</dbReference>
<dbReference type="SMART" id="SM00014">
    <property type="entry name" value="acidPPc"/>
    <property type="match status" value="1"/>
</dbReference>
<proteinExistence type="predicted"/>
<keyword evidence="4" id="KW-1185">Reference proteome</keyword>
<feature type="transmembrane region" description="Helical" evidence="1">
    <location>
        <begin position="185"/>
        <end position="203"/>
    </location>
</feature>
<feature type="domain" description="Phosphatidic acid phosphatase type 2/haloperoxidase" evidence="2">
    <location>
        <begin position="88"/>
        <end position="200"/>
    </location>
</feature>
<dbReference type="Gene3D" id="1.20.144.10">
    <property type="entry name" value="Phosphatidic acid phosphatase type 2/haloperoxidase"/>
    <property type="match status" value="1"/>
</dbReference>
<accession>A0ABR7WAU4</accession>
<evidence type="ECO:0000256" key="1">
    <source>
        <dbReference type="SAM" id="Phobius"/>
    </source>
</evidence>
<organism evidence="3 4">
    <name type="scientific">Gordonia hankookensis</name>
    <dbReference type="NCBI Taxonomy" id="589403"/>
    <lineage>
        <taxon>Bacteria</taxon>
        <taxon>Bacillati</taxon>
        <taxon>Actinomycetota</taxon>
        <taxon>Actinomycetes</taxon>
        <taxon>Mycobacteriales</taxon>
        <taxon>Gordoniaceae</taxon>
        <taxon>Gordonia</taxon>
    </lineage>
</organism>
<dbReference type="Proteomes" id="UP000602395">
    <property type="component" value="Unassembled WGS sequence"/>
</dbReference>
<feature type="transmembrane region" description="Helical" evidence="1">
    <location>
        <begin position="128"/>
        <end position="147"/>
    </location>
</feature>
<keyword evidence="1" id="KW-1133">Transmembrane helix</keyword>
<feature type="transmembrane region" description="Helical" evidence="1">
    <location>
        <begin position="57"/>
        <end position="78"/>
    </location>
</feature>
<keyword evidence="1" id="KW-0812">Transmembrane</keyword>
<feature type="transmembrane region" description="Helical" evidence="1">
    <location>
        <begin position="12"/>
        <end position="34"/>
    </location>
</feature>
<dbReference type="Pfam" id="PF01569">
    <property type="entry name" value="PAP2"/>
    <property type="match status" value="1"/>
</dbReference>